<dbReference type="Gene3D" id="3.30.70.1450">
    <property type="entry name" value="Regulator of K+ conductance, C-terminal domain"/>
    <property type="match status" value="1"/>
</dbReference>
<evidence type="ECO:0000313" key="11">
    <source>
        <dbReference type="Proteomes" id="UP000193495"/>
    </source>
</evidence>
<feature type="transmembrane region" description="Helical" evidence="7">
    <location>
        <begin position="453"/>
        <end position="477"/>
    </location>
</feature>
<evidence type="ECO:0000256" key="7">
    <source>
        <dbReference type="SAM" id="Phobius"/>
    </source>
</evidence>
<protein>
    <submittedName>
        <fullName evidence="9">Citrate transporter</fullName>
    </submittedName>
    <submittedName>
        <fullName evidence="10">Sodium-dependent dicarboxylate transporter SdcS</fullName>
    </submittedName>
</protein>
<keyword evidence="2" id="KW-0813">Transport</keyword>
<feature type="transmembrane region" description="Helical" evidence="7">
    <location>
        <begin position="6"/>
        <end position="26"/>
    </location>
</feature>
<dbReference type="InterPro" id="IPR031312">
    <property type="entry name" value="Na/sul_symport_CS"/>
</dbReference>
<keyword evidence="3 7" id="KW-0812">Transmembrane</keyword>
<proteinExistence type="predicted"/>
<keyword evidence="5 7" id="KW-1133">Transmembrane helix</keyword>
<evidence type="ECO:0000313" key="10">
    <source>
        <dbReference type="EMBL" id="SLN28923.1"/>
    </source>
</evidence>
<reference evidence="10 11" key="1">
    <citation type="submission" date="2017-03" db="EMBL/GenBank/DDBJ databases">
        <authorList>
            <person name="Afonso C.L."/>
            <person name="Miller P.J."/>
            <person name="Scott M.A."/>
            <person name="Spackman E."/>
            <person name="Goraichik I."/>
            <person name="Dimitrov K.M."/>
            <person name="Suarez D.L."/>
            <person name="Swayne D.E."/>
        </authorList>
    </citation>
    <scope>NUCLEOTIDE SEQUENCE [LARGE SCALE GENOMIC DNA]</scope>
    <source>
        <strain evidence="10 11">CECT 8367</strain>
    </source>
</reference>
<sequence>MPLIPAELQPIVALLALALLFVAFLIERYPPDVTAAGAAALFVMLGLTPADRVLEVFSNPAPITIAAMFVISGALVRTGLLDALAALVIARAETRPAVALGVFLGATLLASGIVNNTPVVLILIPVIIRLARSLGIAETRLLIPLSYAAVLGGTLTLIGSSTNILVAGVAAEHGLETFRIFEIAPVGFAVAAVGGVALALLGPWLLPDRRARGDAGVAETTFLTEVRLLEGHAGIGKPLSEVADLTRPGIRITARREGARLRRSGLEDHVVAAGDIFVAIATTSEILTLRALPGVVVGLRRGTGARVGDEDLLVAEAMVTPAHGSPRDTVSQLSVGYRYGLRVLGAHRQGHVPGPDLGSARLRPADKLLLEGTAEGLDRLAQGNELVSVTRPSGRAYRRRRAPLALLALLMVVGLAAFEVAPIALLALGAVAAILLCRCIDNDEAWGSIDAGIIVLILAMLIIGIGLEDTGTVALIVETLAPWLEELPPIVLLAALYALTSILTETVTNNAVAVVVTPIAVALGQQTGIDPRPLVVAVMMGASASFATPVGYQTNTLVYGAGDYRFADFLRIGVPMNLIVGAAAVLVIPLVFPLTPG</sequence>
<dbReference type="InterPro" id="IPR051679">
    <property type="entry name" value="DASS-Related_Transporters"/>
</dbReference>
<keyword evidence="4" id="KW-0677">Repeat</keyword>
<dbReference type="InterPro" id="IPR006037">
    <property type="entry name" value="RCK_C"/>
</dbReference>
<dbReference type="PANTHER" id="PTHR43652:SF2">
    <property type="entry name" value="BASIC AMINO ACID ANTIPORTER YFCC-RELATED"/>
    <property type="match status" value="1"/>
</dbReference>
<dbReference type="OrthoDB" id="9809303at2"/>
<feature type="transmembrane region" description="Helical" evidence="7">
    <location>
        <begin position="120"/>
        <end position="137"/>
    </location>
</feature>
<evidence type="ECO:0000256" key="2">
    <source>
        <dbReference type="ARBA" id="ARBA00022448"/>
    </source>
</evidence>
<evidence type="ECO:0000313" key="9">
    <source>
        <dbReference type="EMBL" id="PSK88184.1"/>
    </source>
</evidence>
<dbReference type="GO" id="GO:0006813">
    <property type="term" value="P:potassium ion transport"/>
    <property type="evidence" value="ECO:0007669"/>
    <property type="project" value="InterPro"/>
</dbReference>
<dbReference type="RefSeq" id="WP_085895428.1">
    <property type="nucleotide sequence ID" value="NZ_FWFY01000002.1"/>
</dbReference>
<dbReference type="GO" id="GO:0005886">
    <property type="term" value="C:plasma membrane"/>
    <property type="evidence" value="ECO:0007669"/>
    <property type="project" value="TreeGrafter"/>
</dbReference>
<evidence type="ECO:0000256" key="4">
    <source>
        <dbReference type="ARBA" id="ARBA00022737"/>
    </source>
</evidence>
<keyword evidence="12" id="KW-1185">Reference proteome</keyword>
<dbReference type="PROSITE" id="PS51202">
    <property type="entry name" value="RCK_C"/>
    <property type="match status" value="1"/>
</dbReference>
<dbReference type="PANTHER" id="PTHR43652">
    <property type="entry name" value="BASIC AMINO ACID ANTIPORTER YFCC-RELATED"/>
    <property type="match status" value="1"/>
</dbReference>
<feature type="transmembrane region" description="Helical" evidence="7">
    <location>
        <begin position="149"/>
        <end position="171"/>
    </location>
</feature>
<feature type="transmembrane region" description="Helical" evidence="7">
    <location>
        <begin position="97"/>
        <end position="114"/>
    </location>
</feature>
<dbReference type="SUPFAM" id="SSF116726">
    <property type="entry name" value="TrkA C-terminal domain-like"/>
    <property type="match status" value="2"/>
</dbReference>
<comment type="subcellular location">
    <subcellularLocation>
        <location evidence="1">Membrane</location>
        <topology evidence="1">Multi-pass membrane protein</topology>
    </subcellularLocation>
</comment>
<dbReference type="InterPro" id="IPR004680">
    <property type="entry name" value="Cit_transptr-like_dom"/>
</dbReference>
<dbReference type="PROSITE" id="PS01271">
    <property type="entry name" value="NA_SULFATE"/>
    <property type="match status" value="1"/>
</dbReference>
<evidence type="ECO:0000313" key="12">
    <source>
        <dbReference type="Proteomes" id="UP000240624"/>
    </source>
</evidence>
<evidence type="ECO:0000256" key="1">
    <source>
        <dbReference type="ARBA" id="ARBA00004141"/>
    </source>
</evidence>
<dbReference type="EMBL" id="PYGB01000001">
    <property type="protein sequence ID" value="PSK88184.1"/>
    <property type="molecule type" value="Genomic_DNA"/>
</dbReference>
<dbReference type="GO" id="GO:0008324">
    <property type="term" value="F:monoatomic cation transmembrane transporter activity"/>
    <property type="evidence" value="ECO:0007669"/>
    <property type="project" value="InterPro"/>
</dbReference>
<feature type="transmembrane region" description="Helical" evidence="7">
    <location>
        <begin position="33"/>
        <end position="50"/>
    </location>
</feature>
<feature type="transmembrane region" description="Helical" evidence="7">
    <location>
        <begin position="62"/>
        <end position="90"/>
    </location>
</feature>
<dbReference type="AlphaFoldDB" id="A0A1X6YRQ1"/>
<dbReference type="Proteomes" id="UP000193495">
    <property type="component" value="Unassembled WGS sequence"/>
</dbReference>
<feature type="domain" description="RCK C-terminal" evidence="8">
    <location>
        <begin position="302"/>
        <end position="386"/>
    </location>
</feature>
<evidence type="ECO:0000256" key="5">
    <source>
        <dbReference type="ARBA" id="ARBA00022989"/>
    </source>
</evidence>
<dbReference type="InterPro" id="IPR036721">
    <property type="entry name" value="RCK_C_sf"/>
</dbReference>
<dbReference type="Pfam" id="PF03600">
    <property type="entry name" value="CitMHS"/>
    <property type="match status" value="1"/>
</dbReference>
<dbReference type="EMBL" id="FWFY01000002">
    <property type="protein sequence ID" value="SLN28923.1"/>
    <property type="molecule type" value="Genomic_DNA"/>
</dbReference>
<feature type="transmembrane region" description="Helical" evidence="7">
    <location>
        <begin position="572"/>
        <end position="592"/>
    </location>
</feature>
<feature type="transmembrane region" description="Helical" evidence="7">
    <location>
        <begin position="401"/>
        <end position="418"/>
    </location>
</feature>
<evidence type="ECO:0000259" key="8">
    <source>
        <dbReference type="PROSITE" id="PS51202"/>
    </source>
</evidence>
<evidence type="ECO:0000256" key="6">
    <source>
        <dbReference type="ARBA" id="ARBA00023136"/>
    </source>
</evidence>
<feature type="transmembrane region" description="Helical" evidence="7">
    <location>
        <begin position="534"/>
        <end position="552"/>
    </location>
</feature>
<name>A0A1X6YRQ1_9RHOB</name>
<gene>
    <name evidence="10" type="primary">sdcS_2</name>
    <name evidence="9" type="ORF">CLV79_10114</name>
    <name evidence="10" type="ORF">LOS8367_01072</name>
</gene>
<dbReference type="Proteomes" id="UP000240624">
    <property type="component" value="Unassembled WGS sequence"/>
</dbReference>
<feature type="transmembrane region" description="Helical" evidence="7">
    <location>
        <begin position="183"/>
        <end position="206"/>
    </location>
</feature>
<reference evidence="9 12" key="2">
    <citation type="submission" date="2018-03" db="EMBL/GenBank/DDBJ databases">
        <title>Genomic Encyclopedia of Archaeal and Bacterial Type Strains, Phase II (KMG-II): from individual species to whole genera.</title>
        <authorList>
            <person name="Goeker M."/>
        </authorList>
    </citation>
    <scope>NUCLEOTIDE SEQUENCE [LARGE SCALE GENOMIC DNA]</scope>
    <source>
        <strain evidence="9 12">DSM 29956</strain>
    </source>
</reference>
<organism evidence="10 11">
    <name type="scientific">Limimaricola soesokkakensis</name>
    <dbReference type="NCBI Taxonomy" id="1343159"/>
    <lineage>
        <taxon>Bacteria</taxon>
        <taxon>Pseudomonadati</taxon>
        <taxon>Pseudomonadota</taxon>
        <taxon>Alphaproteobacteria</taxon>
        <taxon>Rhodobacterales</taxon>
        <taxon>Paracoccaceae</taxon>
        <taxon>Limimaricola</taxon>
    </lineage>
</organism>
<keyword evidence="6 7" id="KW-0472">Membrane</keyword>
<evidence type="ECO:0000256" key="3">
    <source>
        <dbReference type="ARBA" id="ARBA00022692"/>
    </source>
</evidence>
<accession>A0A1X6YRQ1</accession>